<proteinExistence type="predicted"/>
<dbReference type="AlphaFoldDB" id="A0A654DKC0"/>
<sequence>MRQSQYDVLKIRNYSLTALMNLINSMMTKFKKAGIFCYTGRLFYWFKN</sequence>
<evidence type="ECO:0000313" key="2">
    <source>
        <dbReference type="Proteomes" id="UP000432350"/>
    </source>
</evidence>
<evidence type="ECO:0000313" key="1">
    <source>
        <dbReference type="EMBL" id="VXD06409.1"/>
    </source>
</evidence>
<accession>A0A654DKC0</accession>
<name>A0A654DKC0_SPHMU</name>
<dbReference type="Proteomes" id="UP000432350">
    <property type="component" value="Unassembled WGS sequence"/>
</dbReference>
<organism evidence="1 2">
    <name type="scientific">Sphingobacterium multivorum</name>
    <dbReference type="NCBI Taxonomy" id="28454"/>
    <lineage>
        <taxon>Bacteria</taxon>
        <taxon>Pseudomonadati</taxon>
        <taxon>Bacteroidota</taxon>
        <taxon>Sphingobacteriia</taxon>
        <taxon>Sphingobacteriales</taxon>
        <taxon>Sphingobacteriaceae</taxon>
        <taxon>Sphingobacterium</taxon>
    </lineage>
</organism>
<dbReference type="EMBL" id="CABWMV010000026">
    <property type="protein sequence ID" value="VXD06409.1"/>
    <property type="molecule type" value="Genomic_DNA"/>
</dbReference>
<reference evidence="1 2" key="1">
    <citation type="submission" date="2019-10" db="EMBL/GenBank/DDBJ databases">
        <authorList>
            <person name="Karimi E."/>
        </authorList>
    </citation>
    <scope>NUCLEOTIDE SEQUENCE [LARGE SCALE GENOMIC DNA]</scope>
    <source>
        <strain evidence="1">Sphingobacterium sp. 8BC</strain>
    </source>
</reference>
<gene>
    <name evidence="1" type="ORF">SPHINGO8BC_70005</name>
</gene>
<protein>
    <submittedName>
        <fullName evidence="1">Uncharacterized protein</fullName>
    </submittedName>
</protein>